<dbReference type="InterPro" id="IPR050383">
    <property type="entry name" value="GlyoxalaseI/FosfomycinResist"/>
</dbReference>
<dbReference type="SUPFAM" id="SSF54593">
    <property type="entry name" value="Glyoxalase/Bleomycin resistance protein/Dihydroxybiphenyl dioxygenase"/>
    <property type="match status" value="1"/>
</dbReference>
<evidence type="ECO:0000313" key="2">
    <source>
        <dbReference type="EMBL" id="PQV58424.1"/>
    </source>
</evidence>
<keyword evidence="2" id="KW-0560">Oxidoreductase</keyword>
<dbReference type="InterPro" id="IPR004360">
    <property type="entry name" value="Glyas_Fos-R_dOase_dom"/>
</dbReference>
<dbReference type="AlphaFoldDB" id="A0A2S8SC92"/>
<keyword evidence="3" id="KW-1185">Reference proteome</keyword>
<keyword evidence="2" id="KW-0223">Dioxygenase</keyword>
<dbReference type="OrthoDB" id="9812656at2"/>
<accession>A0A2S8SC92</accession>
<dbReference type="Gene3D" id="3.10.180.10">
    <property type="entry name" value="2,3-Dihydroxybiphenyl 1,2-Dioxygenase, domain 1"/>
    <property type="match status" value="1"/>
</dbReference>
<comment type="caution">
    <text evidence="2">The sequence shown here is derived from an EMBL/GenBank/DDBJ whole genome shotgun (WGS) entry which is preliminary data.</text>
</comment>
<dbReference type="GO" id="GO:0051213">
    <property type="term" value="F:dioxygenase activity"/>
    <property type="evidence" value="ECO:0007669"/>
    <property type="project" value="UniProtKB-KW"/>
</dbReference>
<gene>
    <name evidence="2" type="ORF">LX70_00236</name>
</gene>
<dbReference type="InterPro" id="IPR037523">
    <property type="entry name" value="VOC_core"/>
</dbReference>
<dbReference type="PROSITE" id="PS51819">
    <property type="entry name" value="VOC"/>
    <property type="match status" value="1"/>
</dbReference>
<dbReference type="EMBL" id="PVEP01000001">
    <property type="protein sequence ID" value="PQV58424.1"/>
    <property type="molecule type" value="Genomic_DNA"/>
</dbReference>
<dbReference type="InterPro" id="IPR029068">
    <property type="entry name" value="Glyas_Bleomycin-R_OHBP_Dase"/>
</dbReference>
<proteinExistence type="predicted"/>
<sequence length="140" mass="15021">MTRPAIAGTLESALYARDLDRAEAFYGGTLGLPVVTRQAGRHVFFRVGGSILLIFNPEATAKGPAPDARLPVPGHGATGPGHYCFAVARDDLDRWRAYLEGEAVAIEADFHWPNGARSIYIRDPSGNSVEFAEPALWAAA</sequence>
<dbReference type="PANTHER" id="PTHR21366:SF22">
    <property type="entry name" value="VOC DOMAIN-CONTAINING PROTEIN"/>
    <property type="match status" value="1"/>
</dbReference>
<evidence type="ECO:0000313" key="3">
    <source>
        <dbReference type="Proteomes" id="UP000238338"/>
    </source>
</evidence>
<dbReference type="PANTHER" id="PTHR21366">
    <property type="entry name" value="GLYOXALASE FAMILY PROTEIN"/>
    <property type="match status" value="1"/>
</dbReference>
<name>A0A2S8SC92_9RHOB</name>
<dbReference type="RefSeq" id="WP_105512709.1">
    <property type="nucleotide sequence ID" value="NZ_PVEP01000001.1"/>
</dbReference>
<feature type="domain" description="VOC" evidence="1">
    <location>
        <begin position="6"/>
        <end position="134"/>
    </location>
</feature>
<organism evidence="2 3">
    <name type="scientific">Albidovulum denitrificans</name>
    <dbReference type="NCBI Taxonomy" id="404881"/>
    <lineage>
        <taxon>Bacteria</taxon>
        <taxon>Pseudomonadati</taxon>
        <taxon>Pseudomonadota</taxon>
        <taxon>Alphaproteobacteria</taxon>
        <taxon>Rhodobacterales</taxon>
        <taxon>Paracoccaceae</taxon>
        <taxon>Albidovulum</taxon>
    </lineage>
</organism>
<dbReference type="Pfam" id="PF00903">
    <property type="entry name" value="Glyoxalase"/>
    <property type="match status" value="1"/>
</dbReference>
<reference evidence="2 3" key="1">
    <citation type="submission" date="2018-02" db="EMBL/GenBank/DDBJ databases">
        <title>Genomic Encyclopedia of Archaeal and Bacterial Type Strains, Phase II (KMG-II): from individual species to whole genera.</title>
        <authorList>
            <person name="Goeker M."/>
        </authorList>
    </citation>
    <scope>NUCLEOTIDE SEQUENCE [LARGE SCALE GENOMIC DNA]</scope>
    <source>
        <strain evidence="2 3">DSM 18921</strain>
    </source>
</reference>
<dbReference type="Proteomes" id="UP000238338">
    <property type="component" value="Unassembled WGS sequence"/>
</dbReference>
<evidence type="ECO:0000259" key="1">
    <source>
        <dbReference type="PROSITE" id="PS51819"/>
    </source>
</evidence>
<protein>
    <submittedName>
        <fullName evidence="2">Glyoxalase/bleomycin resistance protein/dioxygenase superfamily protein</fullName>
    </submittedName>
</protein>